<feature type="domain" description="Carrier" evidence="3">
    <location>
        <begin position="942"/>
        <end position="1018"/>
    </location>
</feature>
<dbReference type="InterPro" id="IPR010071">
    <property type="entry name" value="AA_adenyl_dom"/>
</dbReference>
<dbReference type="InterPro" id="IPR000873">
    <property type="entry name" value="AMP-dep_synth/lig_dom"/>
</dbReference>
<dbReference type="InterPro" id="IPR025110">
    <property type="entry name" value="AMP-bd_C"/>
</dbReference>
<dbReference type="PROSITE" id="PS50075">
    <property type="entry name" value="CARRIER"/>
    <property type="match status" value="1"/>
</dbReference>
<dbReference type="GO" id="GO:0009366">
    <property type="term" value="C:enterobactin synthetase complex"/>
    <property type="evidence" value="ECO:0007669"/>
    <property type="project" value="TreeGrafter"/>
</dbReference>
<dbReference type="Gene3D" id="3.30.559.30">
    <property type="entry name" value="Nonribosomal peptide synthetase, condensation domain"/>
    <property type="match status" value="1"/>
</dbReference>
<reference evidence="4 5" key="1">
    <citation type="submission" date="2019-07" db="EMBL/GenBank/DDBJ databases">
        <title>Litoreibacter alkalisoli sp. nov., isolated from saline-alkaline soil.</title>
        <authorList>
            <person name="Wang S."/>
            <person name="Xu L."/>
            <person name="Xing Y.-T."/>
            <person name="Sun J.-Q."/>
        </authorList>
    </citation>
    <scope>NUCLEOTIDE SEQUENCE [LARGE SCALE GENOMIC DNA]</scope>
    <source>
        <strain evidence="4 5">LN3S51</strain>
        <plasmid evidence="4 5">unnamed3</plasmid>
    </source>
</reference>
<dbReference type="SUPFAM" id="SSF56801">
    <property type="entry name" value="Acetyl-CoA synthetase-like"/>
    <property type="match status" value="1"/>
</dbReference>
<dbReference type="KEGG" id="lit:FPZ52_15045"/>
<accession>A0A5B8J1H1</accession>
<dbReference type="Pfam" id="PF00501">
    <property type="entry name" value="AMP-binding"/>
    <property type="match status" value="1"/>
</dbReference>
<dbReference type="Pfam" id="PF13193">
    <property type="entry name" value="AMP-binding_C"/>
    <property type="match status" value="1"/>
</dbReference>
<dbReference type="Pfam" id="PF00668">
    <property type="entry name" value="Condensation"/>
    <property type="match status" value="1"/>
</dbReference>
<keyword evidence="2" id="KW-0596">Phosphopantetheine</keyword>
<dbReference type="GO" id="GO:0043041">
    <property type="term" value="P:amino acid activation for nonribosomal peptide biosynthetic process"/>
    <property type="evidence" value="ECO:0007669"/>
    <property type="project" value="TreeGrafter"/>
</dbReference>
<name>A0A5B8J1H1_9RHOB</name>
<dbReference type="InterPro" id="IPR001031">
    <property type="entry name" value="Thioesterase"/>
</dbReference>
<dbReference type="SUPFAM" id="SSF53474">
    <property type="entry name" value="alpha/beta-Hydrolases"/>
    <property type="match status" value="1"/>
</dbReference>
<dbReference type="CDD" id="cd17646">
    <property type="entry name" value="A_NRPS_AB3403-like"/>
    <property type="match status" value="1"/>
</dbReference>
<dbReference type="Gene3D" id="3.30.559.10">
    <property type="entry name" value="Chloramphenicol acetyltransferase-like domain"/>
    <property type="match status" value="1"/>
</dbReference>
<evidence type="ECO:0000256" key="2">
    <source>
        <dbReference type="ARBA" id="ARBA00022450"/>
    </source>
</evidence>
<dbReference type="GO" id="GO:0031177">
    <property type="term" value="F:phosphopantetheine binding"/>
    <property type="evidence" value="ECO:0007669"/>
    <property type="project" value="TreeGrafter"/>
</dbReference>
<dbReference type="InterPro" id="IPR023213">
    <property type="entry name" value="CAT-like_dom_sf"/>
</dbReference>
<comment type="cofactor">
    <cofactor evidence="1">
        <name>pantetheine 4'-phosphate</name>
        <dbReference type="ChEBI" id="CHEBI:47942"/>
    </cofactor>
</comment>
<dbReference type="InterPro" id="IPR036736">
    <property type="entry name" value="ACP-like_sf"/>
</dbReference>
<dbReference type="Proteomes" id="UP000318483">
    <property type="component" value="Plasmid unnamed3"/>
</dbReference>
<dbReference type="Gene3D" id="3.40.50.1820">
    <property type="entry name" value="alpha/beta hydrolase"/>
    <property type="match status" value="1"/>
</dbReference>
<dbReference type="NCBIfam" id="TIGR01733">
    <property type="entry name" value="AA-adenyl-dom"/>
    <property type="match status" value="1"/>
</dbReference>
<gene>
    <name evidence="4" type="ORF">FPZ52_15045</name>
</gene>
<dbReference type="SUPFAM" id="SSF52777">
    <property type="entry name" value="CoA-dependent acyltransferases"/>
    <property type="match status" value="2"/>
</dbReference>
<geneLocation type="plasmid" evidence="4 5">
    <name>unnamed3</name>
</geneLocation>
<protein>
    <submittedName>
        <fullName evidence="4">Amino acid adenylation domain-containing protein</fullName>
    </submittedName>
</protein>
<dbReference type="OrthoDB" id="9803968at2"/>
<dbReference type="Pfam" id="PF00550">
    <property type="entry name" value="PP-binding"/>
    <property type="match status" value="1"/>
</dbReference>
<keyword evidence="5" id="KW-1185">Reference proteome</keyword>
<dbReference type="GO" id="GO:0009239">
    <property type="term" value="P:enterobactin biosynthetic process"/>
    <property type="evidence" value="ECO:0007669"/>
    <property type="project" value="TreeGrafter"/>
</dbReference>
<evidence type="ECO:0000259" key="3">
    <source>
        <dbReference type="PROSITE" id="PS50075"/>
    </source>
</evidence>
<dbReference type="InterPro" id="IPR029058">
    <property type="entry name" value="AB_hydrolase_fold"/>
</dbReference>
<dbReference type="PANTHER" id="PTHR45527">
    <property type="entry name" value="NONRIBOSOMAL PEPTIDE SYNTHETASE"/>
    <property type="match status" value="1"/>
</dbReference>
<dbReference type="InterPro" id="IPR009081">
    <property type="entry name" value="PP-bd_ACP"/>
</dbReference>
<dbReference type="GO" id="GO:0005829">
    <property type="term" value="C:cytosol"/>
    <property type="evidence" value="ECO:0007669"/>
    <property type="project" value="TreeGrafter"/>
</dbReference>
<dbReference type="Gene3D" id="2.30.38.10">
    <property type="entry name" value="Luciferase, Domain 3"/>
    <property type="match status" value="1"/>
</dbReference>
<dbReference type="Pfam" id="PF00975">
    <property type="entry name" value="Thioesterase"/>
    <property type="match status" value="1"/>
</dbReference>
<sequence>MRDMPARWPLCAAQDGIWYAQTGAPDSPAFNTGQALDLRGTLDVTALQTAVNQTAAEAQSLALRFAGTPDGPVQWLASNGSPRLAHRDLSHAPDPSATAWSAIWNELHDPINLSDGPVAGFTLWRLAPDYHILSQWMHHLVADGYTNVLISNRIAELYNAARDGHVPGPAFAPFDRIRDTEGGYDTSTRRDTDRSYWHSRLSGIETMGEIKPGPARFSDGFHRAEIALAAEDRHALQSLADRADTSWPDVLTALTTAYYARHISEGQAVPGIPLMNRMGKPARAPGTMVNVLPLVVEIDEATPLDDWLRTAASALSDLRRHGRYRGEVLRRELKLVGGTKRLHGPLINVLPFDPTPRFDGLKTELTITGAGSVDDLTFTFRGTGKSGLMLQCDANPARYNSEEVEAHLARLHAFIRNATHAQRLSDIPTLTADERHLHVVTRNITTKHVPDTTLSALIEARLRDTPERTALVFDDDTMTFADVDHRSAALAAQLQTHGVGPEVRVAIALPRSFDLLIALIAVLRAGGTYVPLDPNDRSERSTDMLRRSEPVIVLAAPDYPAGAAQLLPPGEWQDHGQPTACATPDSAAYTLFTSGFTGRPKGVVIEHRAIVNRLLWMRNHYDIGPKDRILQKTPATFDVSVWEFFLPLVSGATLVIAPPDAHRDPARIAALIRRHDITALHFVPSMLALFLASPDAQKLRIRHVFSSGEALPTEMARRFHQTIDGQLHNLYGPTEAAIDVSFFEATGDHHVQSVPIGTPVWNTRLYVLDGQLRPVPDGVAGTLYIAGQQLARGYLGQPELTAERFLPDPFHPSERMYDTGDLAYMRCDDAIVFIGRRDQQVKIRGVRIELGEIETAILRTGLAQNCVLRTDQDSGTTRLIAYAVLQGGVDTHQLRDELQHRLPPSMQPHVIVPLSTLPLTPNGKLDHKALPTPNVLAEPTRPLADGTETLLGRLYAEALDLPRPASPDTDFFAAGGDSLSAVQLTLLIEQEIQHNPGLGAILETPVLSALARQIDGAKQVNDGLGPVLNIAEGREPAFFAIHPAGGLAWCYRGLAQRMKHRVVGLQSPLLDATREAPQSLTALAKEYSDRIETLAPNGPINLLGWSLGGIIAHAAATELQSRQRQIGTVALLDAYPSNCWRDQPEPDEATALGGLLAIAGFNPDQFSHLKGRDAIIGFLRDQSHPLALLPNPVIDGVIRSVQQVNRLVREHREARYDVPVHHIYAARDHAGTPFHPELWRPYAASIDVLELTCGHADLIAAPYSQQVANHIGHTA</sequence>
<dbReference type="FunFam" id="3.40.50.12780:FF:000012">
    <property type="entry name" value="Non-ribosomal peptide synthetase"/>
    <property type="match status" value="1"/>
</dbReference>
<evidence type="ECO:0000313" key="5">
    <source>
        <dbReference type="Proteomes" id="UP000318483"/>
    </source>
</evidence>
<dbReference type="Gene3D" id="3.30.300.30">
    <property type="match status" value="1"/>
</dbReference>
<dbReference type="EMBL" id="CP042264">
    <property type="protein sequence ID" value="QDY71031.1"/>
    <property type="molecule type" value="Genomic_DNA"/>
</dbReference>
<proteinExistence type="predicted"/>
<keyword evidence="4" id="KW-0614">Plasmid</keyword>
<dbReference type="GO" id="GO:0047527">
    <property type="term" value="F:2,3-dihydroxybenzoate-serine ligase activity"/>
    <property type="evidence" value="ECO:0007669"/>
    <property type="project" value="TreeGrafter"/>
</dbReference>
<dbReference type="AlphaFoldDB" id="A0A5B8J1H1"/>
<dbReference type="FunFam" id="3.40.50.980:FF:000002">
    <property type="entry name" value="Enterobactin synthetase component F"/>
    <property type="match status" value="1"/>
</dbReference>
<organism evidence="4 5">
    <name type="scientific">Qingshengfaniella alkalisoli</name>
    <dbReference type="NCBI Taxonomy" id="2599296"/>
    <lineage>
        <taxon>Bacteria</taxon>
        <taxon>Pseudomonadati</taxon>
        <taxon>Pseudomonadota</taxon>
        <taxon>Alphaproteobacteria</taxon>
        <taxon>Rhodobacterales</taxon>
        <taxon>Paracoccaceae</taxon>
        <taxon>Qingshengfaniella</taxon>
    </lineage>
</organism>
<dbReference type="SUPFAM" id="SSF47336">
    <property type="entry name" value="ACP-like"/>
    <property type="match status" value="1"/>
</dbReference>
<evidence type="ECO:0000313" key="4">
    <source>
        <dbReference type="EMBL" id="QDY71031.1"/>
    </source>
</evidence>
<dbReference type="InterPro" id="IPR001242">
    <property type="entry name" value="Condensation_dom"/>
</dbReference>
<dbReference type="PANTHER" id="PTHR45527:SF1">
    <property type="entry name" value="FATTY ACID SYNTHASE"/>
    <property type="match status" value="1"/>
</dbReference>
<dbReference type="Gene3D" id="3.40.50.980">
    <property type="match status" value="2"/>
</dbReference>
<dbReference type="InterPro" id="IPR045851">
    <property type="entry name" value="AMP-bd_C_sf"/>
</dbReference>
<evidence type="ECO:0000256" key="1">
    <source>
        <dbReference type="ARBA" id="ARBA00001957"/>
    </source>
</evidence>